<comment type="caution">
    <text evidence="9">The sequence shown here is derived from an EMBL/GenBank/DDBJ whole genome shotgun (WGS) entry which is preliminary data.</text>
</comment>
<dbReference type="FunFam" id="1.20.1250.20:FF:000034">
    <property type="entry name" value="MFS general substrate transporter"/>
    <property type="match status" value="1"/>
</dbReference>
<evidence type="ECO:0000256" key="3">
    <source>
        <dbReference type="ARBA" id="ARBA00022692"/>
    </source>
</evidence>
<evidence type="ECO:0000256" key="5">
    <source>
        <dbReference type="ARBA" id="ARBA00023136"/>
    </source>
</evidence>
<evidence type="ECO:0000259" key="8">
    <source>
        <dbReference type="PROSITE" id="PS50850"/>
    </source>
</evidence>
<evidence type="ECO:0000256" key="7">
    <source>
        <dbReference type="SAM" id="Phobius"/>
    </source>
</evidence>
<dbReference type="Gene3D" id="1.20.1250.20">
    <property type="entry name" value="MFS general substrate transporter like domains"/>
    <property type="match status" value="2"/>
</dbReference>
<feature type="transmembrane region" description="Helical" evidence="7">
    <location>
        <begin position="481"/>
        <end position="500"/>
    </location>
</feature>
<dbReference type="PANTHER" id="PTHR43791">
    <property type="entry name" value="PERMEASE-RELATED"/>
    <property type="match status" value="1"/>
</dbReference>
<dbReference type="PROSITE" id="PS50850">
    <property type="entry name" value="MFS"/>
    <property type="match status" value="1"/>
</dbReference>
<accession>A0A178EWJ4</accession>
<feature type="transmembrane region" description="Helical" evidence="7">
    <location>
        <begin position="84"/>
        <end position="101"/>
    </location>
</feature>
<feature type="compositionally biased region" description="Basic and acidic residues" evidence="6">
    <location>
        <begin position="35"/>
        <end position="53"/>
    </location>
</feature>
<feature type="region of interest" description="Disordered" evidence="6">
    <location>
        <begin position="30"/>
        <end position="66"/>
    </location>
</feature>
<organism evidence="9 10">
    <name type="scientific">Trichophyton rubrum</name>
    <name type="common">Athlete's foot fungus</name>
    <name type="synonym">Epidermophyton rubrum</name>
    <dbReference type="NCBI Taxonomy" id="5551"/>
    <lineage>
        <taxon>Eukaryota</taxon>
        <taxon>Fungi</taxon>
        <taxon>Dikarya</taxon>
        <taxon>Ascomycota</taxon>
        <taxon>Pezizomycotina</taxon>
        <taxon>Eurotiomycetes</taxon>
        <taxon>Eurotiomycetidae</taxon>
        <taxon>Onygenales</taxon>
        <taxon>Arthrodermataceae</taxon>
        <taxon>Trichophyton</taxon>
    </lineage>
</organism>
<evidence type="ECO:0000256" key="6">
    <source>
        <dbReference type="SAM" id="MobiDB-lite"/>
    </source>
</evidence>
<dbReference type="Pfam" id="PF07690">
    <property type="entry name" value="MFS_1"/>
    <property type="match status" value="1"/>
</dbReference>
<keyword evidence="3 7" id="KW-0812">Transmembrane</keyword>
<feature type="transmembrane region" description="Helical" evidence="7">
    <location>
        <begin position="359"/>
        <end position="379"/>
    </location>
</feature>
<feature type="transmembrane region" description="Helical" evidence="7">
    <location>
        <begin position="386"/>
        <end position="406"/>
    </location>
</feature>
<evidence type="ECO:0000256" key="2">
    <source>
        <dbReference type="ARBA" id="ARBA00022448"/>
    </source>
</evidence>
<gene>
    <name evidence="9" type="ORF">A7C99_4761</name>
</gene>
<dbReference type="SUPFAM" id="SSF103473">
    <property type="entry name" value="MFS general substrate transporter"/>
    <property type="match status" value="1"/>
</dbReference>
<feature type="domain" description="Major facilitator superfamily (MFS) profile" evidence="8">
    <location>
        <begin position="88"/>
        <end position="503"/>
    </location>
</feature>
<dbReference type="FunFam" id="1.20.1250.20:FF:000013">
    <property type="entry name" value="MFS general substrate transporter"/>
    <property type="match status" value="1"/>
</dbReference>
<name>A0A178EWJ4_TRIRU</name>
<dbReference type="InterPro" id="IPR020846">
    <property type="entry name" value="MFS_dom"/>
</dbReference>
<keyword evidence="5 7" id="KW-0472">Membrane</keyword>
<feature type="transmembrane region" description="Helical" evidence="7">
    <location>
        <begin position="121"/>
        <end position="141"/>
    </location>
</feature>
<dbReference type="AlphaFoldDB" id="A0A178EWJ4"/>
<evidence type="ECO:0000313" key="10">
    <source>
        <dbReference type="Proteomes" id="UP000243015"/>
    </source>
</evidence>
<feature type="transmembrane region" description="Helical" evidence="7">
    <location>
        <begin position="180"/>
        <end position="203"/>
    </location>
</feature>
<dbReference type="GO" id="GO:0022857">
    <property type="term" value="F:transmembrane transporter activity"/>
    <property type="evidence" value="ECO:0007669"/>
    <property type="project" value="InterPro"/>
</dbReference>
<keyword evidence="4 7" id="KW-1133">Transmembrane helix</keyword>
<feature type="transmembrane region" description="Helical" evidence="7">
    <location>
        <begin position="449"/>
        <end position="469"/>
    </location>
</feature>
<sequence length="556" mass="61733">MVTERPLNPNLNLTNWTLLNLAFEHSFHDISPPPKPEKADEPNIGLDNDKSPTSDDVERDEADEVRRSVQAYSPEEAKRILRKVDYRLIPLLTLLYLLAFIDRGNIANAKIAGLERDLHLVGYQYNIALTLFFVPYGLFEVPSNIILKILRPSVWIAIMMLGWGTVTTLLGVVQSYQGLLIARFFLGVAESGFFPAATYLLTIWYKRYEVQHRMAIFYGSASLSGAFSGLLAFAIQKMHGIANLAGWRWIFILEGLLPVAFSIVIWFILPDSPERAKFLTKEEKEFIINRLSLETGSGQGRVTNNDKITPRHVLAAFKEWKIYCAILMFWANTIGVYGFTATVPTVINDLGYTAAQAQLLTIPIYVVATIGILVFAYLSDRYEQRTPFIIAGNTIALLGFAAQLAIPHPRYPGLTYGMLFLVASGLYSAFTPVLCLVANNLAPSSKRAVGMAILISIGNWGGIAGSNIYLAKEKPKYPTGFGVSLAICGIAIITAIFLRVEFKRVNGQRDKLIAEQGEENIRARYTEKELLDMGDLSPFFSLPGTPAGWESKKDGG</sequence>
<feature type="transmembrane region" description="Helical" evidence="7">
    <location>
        <begin position="215"/>
        <end position="235"/>
    </location>
</feature>
<evidence type="ECO:0000313" key="9">
    <source>
        <dbReference type="EMBL" id="OAL64105.1"/>
    </source>
</evidence>
<dbReference type="PANTHER" id="PTHR43791:SF18">
    <property type="entry name" value="NICOTINIC ACID TRANSPORTER TNA1, PUTATIVE (AFU_ORTHOLOGUE AFUA_3G03820)-RELATED"/>
    <property type="match status" value="1"/>
</dbReference>
<dbReference type="InterPro" id="IPR036259">
    <property type="entry name" value="MFS_trans_sf"/>
</dbReference>
<comment type="subcellular location">
    <subcellularLocation>
        <location evidence="1">Membrane</location>
        <topology evidence="1">Multi-pass membrane protein</topology>
    </subcellularLocation>
</comment>
<feature type="transmembrane region" description="Helical" evidence="7">
    <location>
        <begin position="320"/>
        <end position="339"/>
    </location>
</feature>
<reference evidence="9 10" key="1">
    <citation type="submission" date="2016-05" db="EMBL/GenBank/DDBJ databases">
        <title>Genome sequencing of Trichophyton rubrum CMCC(F)T1i isolated from hair.</title>
        <authorList>
            <person name="Zhan P."/>
            <person name="Tao Y."/>
            <person name="Liu W."/>
        </authorList>
    </citation>
    <scope>NUCLEOTIDE SEQUENCE [LARGE SCALE GENOMIC DNA]</scope>
    <source>
        <strain evidence="10">CMCC(F)T1i</strain>
    </source>
</reference>
<dbReference type="Proteomes" id="UP000243015">
    <property type="component" value="Unassembled WGS sequence"/>
</dbReference>
<keyword evidence="2" id="KW-0813">Transport</keyword>
<protein>
    <recommendedName>
        <fullName evidence="8">Major facilitator superfamily (MFS) profile domain-containing protein</fullName>
    </recommendedName>
</protein>
<dbReference type="InterPro" id="IPR011701">
    <property type="entry name" value="MFS"/>
</dbReference>
<dbReference type="VEuPathDB" id="FungiDB:TERG_05632"/>
<dbReference type="EMBL" id="LHPM01000017">
    <property type="protein sequence ID" value="OAL64105.1"/>
    <property type="molecule type" value="Genomic_DNA"/>
</dbReference>
<dbReference type="GO" id="GO:0016020">
    <property type="term" value="C:membrane"/>
    <property type="evidence" value="ECO:0007669"/>
    <property type="project" value="UniProtKB-SubCell"/>
</dbReference>
<evidence type="ECO:0000256" key="4">
    <source>
        <dbReference type="ARBA" id="ARBA00022989"/>
    </source>
</evidence>
<feature type="transmembrane region" description="Helical" evidence="7">
    <location>
        <begin position="418"/>
        <end position="437"/>
    </location>
</feature>
<feature type="transmembrane region" description="Helical" evidence="7">
    <location>
        <begin position="247"/>
        <end position="269"/>
    </location>
</feature>
<feature type="transmembrane region" description="Helical" evidence="7">
    <location>
        <begin position="153"/>
        <end position="174"/>
    </location>
</feature>
<proteinExistence type="predicted"/>
<evidence type="ECO:0000256" key="1">
    <source>
        <dbReference type="ARBA" id="ARBA00004141"/>
    </source>
</evidence>